<protein>
    <submittedName>
        <fullName evidence="1">Uncharacterized protein</fullName>
    </submittedName>
</protein>
<accession>A0A5C5WMS1</accession>
<proteinExistence type="predicted"/>
<dbReference type="AlphaFoldDB" id="A0A5C5WMS1"/>
<dbReference type="EMBL" id="SIHI01000009">
    <property type="protein sequence ID" value="TWT51917.1"/>
    <property type="molecule type" value="Genomic_DNA"/>
</dbReference>
<keyword evidence="2" id="KW-1185">Reference proteome</keyword>
<name>A0A5C5WMS1_9PLAN</name>
<evidence type="ECO:0000313" key="2">
    <source>
        <dbReference type="Proteomes" id="UP000317243"/>
    </source>
</evidence>
<evidence type="ECO:0000313" key="1">
    <source>
        <dbReference type="EMBL" id="TWT51917.1"/>
    </source>
</evidence>
<organism evidence="1 2">
    <name type="scientific">Thalassoglobus neptunius</name>
    <dbReference type="NCBI Taxonomy" id="1938619"/>
    <lineage>
        <taxon>Bacteria</taxon>
        <taxon>Pseudomonadati</taxon>
        <taxon>Planctomycetota</taxon>
        <taxon>Planctomycetia</taxon>
        <taxon>Planctomycetales</taxon>
        <taxon>Planctomycetaceae</taxon>
        <taxon>Thalassoglobus</taxon>
    </lineage>
</organism>
<comment type="caution">
    <text evidence="1">The sequence shown here is derived from an EMBL/GenBank/DDBJ whole genome shotgun (WGS) entry which is preliminary data.</text>
</comment>
<dbReference type="Proteomes" id="UP000317243">
    <property type="component" value="Unassembled WGS sequence"/>
</dbReference>
<sequence>MGHKVNIHVTLDDFGTVVSGNEITKVIYLPDGETNSLETLVSTRIDPELDALDEANRFGQAVISMQFRPHKPDQAGTPPFNANNASAEQQSFVFPTSETLIQHLIRSTRAHDHSALTAIFNDHLIRLMLGDALDRVRVELFGMPGKWTERQKRLAGIVRSHDKDIAVSDDDRLVLEGYLPQLLDPEQNRVDYADWIPRHVQAPRRLLAKIWQWEEESSGEVLPQHNYRVFQPVNGKATAMSEDGSSAYLLEQVGAVIPASSRPVGIPVYPGSRHFKSVTESPQDQKAWLVTNIWSGGEVGIQSRLHNWPAGFPKRDGDEGKPIQVNSDIPAKAIIPSASRSQNTAEEPSEAVKIMMKALQGTWDIQSMSSGNVDVITITGDHLQGDDDIVTFAITLKETKPYWTVELTPVWTETQLVKMQDEFWQADSDPPPSVKSMIEDLLQEASPGTLKGIIRQQGDQFVLSTVEGAGSGLPRSFAVRNGHDVCKLSRTPIQWGANKHGNVTVCLSRRLARNLQLDDEKLKAIDELLDKLWKQFVTAELEHTTYSRGHRGQLIAEIRDYGEQRRLLESQFRYEISRLVSGRQREALLSAIQNLRGHKEVDDIFKVDSNAYPSLWGWNEQDYPVRIEISANDSQLHWYVKPGKHGVTDDGPMMPRELKHYLILGQAVVDEQLDAKDALKKLHAKPEETEVDSTD</sequence>
<reference evidence="1 2" key="1">
    <citation type="submission" date="2019-02" db="EMBL/GenBank/DDBJ databases">
        <title>Deep-cultivation of Planctomycetes and their phenomic and genomic characterization uncovers novel biology.</title>
        <authorList>
            <person name="Wiegand S."/>
            <person name="Jogler M."/>
            <person name="Boedeker C."/>
            <person name="Pinto D."/>
            <person name="Vollmers J."/>
            <person name="Rivas-Marin E."/>
            <person name="Kohn T."/>
            <person name="Peeters S.H."/>
            <person name="Heuer A."/>
            <person name="Rast P."/>
            <person name="Oberbeckmann S."/>
            <person name="Bunk B."/>
            <person name="Jeske O."/>
            <person name="Meyerdierks A."/>
            <person name="Storesund J.E."/>
            <person name="Kallscheuer N."/>
            <person name="Luecker S."/>
            <person name="Lage O.M."/>
            <person name="Pohl T."/>
            <person name="Merkel B.J."/>
            <person name="Hornburger P."/>
            <person name="Mueller R.-W."/>
            <person name="Bruemmer F."/>
            <person name="Labrenz M."/>
            <person name="Spormann A.M."/>
            <person name="Op Den Camp H."/>
            <person name="Overmann J."/>
            <person name="Amann R."/>
            <person name="Jetten M.S.M."/>
            <person name="Mascher T."/>
            <person name="Medema M.H."/>
            <person name="Devos D.P."/>
            <person name="Kaster A.-K."/>
            <person name="Ovreas L."/>
            <person name="Rohde M."/>
            <person name="Galperin M.Y."/>
            <person name="Jogler C."/>
        </authorList>
    </citation>
    <scope>NUCLEOTIDE SEQUENCE [LARGE SCALE GENOMIC DNA]</scope>
    <source>
        <strain evidence="1 2">KOR42</strain>
    </source>
</reference>
<gene>
    <name evidence="1" type="ORF">KOR42_31990</name>
</gene>